<dbReference type="EMBL" id="CP016170">
    <property type="protein sequence ID" value="ANN66072.1"/>
    <property type="molecule type" value="Genomic_DNA"/>
</dbReference>
<accession>A0ABN4QYI0</accession>
<gene>
    <name evidence="1" type="ORF">BAU06_06995</name>
</gene>
<proteinExistence type="predicted"/>
<name>A0ABN4QYI0_9BORD</name>
<keyword evidence="2" id="KW-1185">Reference proteome</keyword>
<evidence type="ECO:0000313" key="2">
    <source>
        <dbReference type="Proteomes" id="UP000091897"/>
    </source>
</evidence>
<dbReference type="Proteomes" id="UP000091897">
    <property type="component" value="Chromosome"/>
</dbReference>
<organism evidence="1 2">
    <name type="scientific">Bordetella bronchialis</name>
    <dbReference type="NCBI Taxonomy" id="463025"/>
    <lineage>
        <taxon>Bacteria</taxon>
        <taxon>Pseudomonadati</taxon>
        <taxon>Pseudomonadota</taxon>
        <taxon>Betaproteobacteria</taxon>
        <taxon>Burkholderiales</taxon>
        <taxon>Alcaligenaceae</taxon>
        <taxon>Bordetella</taxon>
    </lineage>
</organism>
<evidence type="ECO:0008006" key="3">
    <source>
        <dbReference type="Google" id="ProtNLM"/>
    </source>
</evidence>
<sequence>MEKPQCHAAFAVGTAYCVVPPVVPPPLPVPGVVVAPPPPAAGGVADGAVAGGADEAPDELEGGVLDEPDGVALSFLLQAVSDTARTLAKIRVFVIIRISPL</sequence>
<protein>
    <recommendedName>
        <fullName evidence="3">Secreted protein</fullName>
    </recommendedName>
</protein>
<reference evidence="1 2" key="1">
    <citation type="submission" date="2016-06" db="EMBL/GenBank/DDBJ databases">
        <title>Complete genome sequences of Bordetella bronchialis and Bordetella flabilis.</title>
        <authorList>
            <person name="LiPuma J.J."/>
            <person name="Spilker T."/>
        </authorList>
    </citation>
    <scope>NUCLEOTIDE SEQUENCE [LARGE SCALE GENOMIC DNA]</scope>
    <source>
        <strain evidence="1 2">AU3182</strain>
    </source>
</reference>
<evidence type="ECO:0000313" key="1">
    <source>
        <dbReference type="EMBL" id="ANN66072.1"/>
    </source>
</evidence>